<reference evidence="2 3" key="1">
    <citation type="submission" date="2018-06" db="EMBL/GenBank/DDBJ databases">
        <title>Genomic Encyclopedia of Type Strains, Phase III (KMG-III): the genomes of soil and plant-associated and newly described type strains.</title>
        <authorList>
            <person name="Whitman W."/>
        </authorList>
    </citation>
    <scope>NUCLEOTIDE SEQUENCE [LARGE SCALE GENOMIC DNA]</scope>
    <source>
        <strain evidence="2 3">CGMCC 4.7090</strain>
    </source>
</reference>
<dbReference type="AlphaFoldDB" id="A0A327YW14"/>
<comment type="caution">
    <text evidence="2">The sequence shown here is derived from an EMBL/GenBank/DDBJ whole genome shotgun (WGS) entry which is preliminary data.</text>
</comment>
<protein>
    <recommendedName>
        <fullName evidence="4">Luciferase-like monooxygenase</fullName>
    </recommendedName>
</protein>
<dbReference type="Proteomes" id="UP000249341">
    <property type="component" value="Unassembled WGS sequence"/>
</dbReference>
<evidence type="ECO:0008006" key="4">
    <source>
        <dbReference type="Google" id="ProtNLM"/>
    </source>
</evidence>
<evidence type="ECO:0000256" key="1">
    <source>
        <dbReference type="SAM" id="MobiDB-lite"/>
    </source>
</evidence>
<accession>A0A327YW14</accession>
<proteinExistence type="predicted"/>
<dbReference type="OrthoDB" id="7903015at2"/>
<feature type="region of interest" description="Disordered" evidence="1">
    <location>
        <begin position="1"/>
        <end position="26"/>
    </location>
</feature>
<gene>
    <name evidence="2" type="ORF">B0I29_13434</name>
</gene>
<evidence type="ECO:0000313" key="2">
    <source>
        <dbReference type="EMBL" id="RAK25424.1"/>
    </source>
</evidence>
<dbReference type="GO" id="GO:0016705">
    <property type="term" value="F:oxidoreductase activity, acting on paired donors, with incorporation or reduction of molecular oxygen"/>
    <property type="evidence" value="ECO:0007669"/>
    <property type="project" value="InterPro"/>
</dbReference>
<dbReference type="EMBL" id="QLMJ01000034">
    <property type="protein sequence ID" value="RAK25424.1"/>
    <property type="molecule type" value="Genomic_DNA"/>
</dbReference>
<keyword evidence="3" id="KW-1185">Reference proteome</keyword>
<dbReference type="InterPro" id="IPR036661">
    <property type="entry name" value="Luciferase-like_sf"/>
</dbReference>
<sequence>MKVVGKQRGFLPPTRDRYDQDSGAQGGLLIGSPDEIIERILLMHEHWGQVRSYIHIDTGAVPQREVLKTIELYGTVVRPAVQAELGTATVDELMGRTTPAAA</sequence>
<evidence type="ECO:0000313" key="3">
    <source>
        <dbReference type="Proteomes" id="UP000249341"/>
    </source>
</evidence>
<dbReference type="RefSeq" id="WP_111655173.1">
    <property type="nucleotide sequence ID" value="NZ_JACHWI010000006.1"/>
</dbReference>
<dbReference type="Gene3D" id="3.20.20.30">
    <property type="entry name" value="Luciferase-like domain"/>
    <property type="match status" value="1"/>
</dbReference>
<dbReference type="SUPFAM" id="SSF51679">
    <property type="entry name" value="Bacterial luciferase-like"/>
    <property type="match status" value="1"/>
</dbReference>
<name>A0A327YW14_9ACTN</name>
<organism evidence="2 3">
    <name type="scientific">Actinoplanes lutulentus</name>
    <dbReference type="NCBI Taxonomy" id="1287878"/>
    <lineage>
        <taxon>Bacteria</taxon>
        <taxon>Bacillati</taxon>
        <taxon>Actinomycetota</taxon>
        <taxon>Actinomycetes</taxon>
        <taxon>Micromonosporales</taxon>
        <taxon>Micromonosporaceae</taxon>
        <taxon>Actinoplanes</taxon>
    </lineage>
</organism>